<dbReference type="AlphaFoldDB" id="A0A6H2DQE3"/>
<feature type="domain" description="Metallo-beta-lactamase" evidence="2">
    <location>
        <begin position="81"/>
        <end position="269"/>
    </location>
</feature>
<evidence type="ECO:0000256" key="1">
    <source>
        <dbReference type="SAM" id="SignalP"/>
    </source>
</evidence>
<name>A0A6H2DQE3_9SPHN</name>
<dbReference type="Gene3D" id="3.60.15.10">
    <property type="entry name" value="Ribonuclease Z/Hydroxyacylglutathione hydrolase-like"/>
    <property type="match status" value="1"/>
</dbReference>
<evidence type="ECO:0000313" key="4">
    <source>
        <dbReference type="Proteomes" id="UP000501600"/>
    </source>
</evidence>
<dbReference type="PANTHER" id="PTHR42951:SF17">
    <property type="entry name" value="METALLO-BETA-LACTAMASE DOMAIN-CONTAINING PROTEIN"/>
    <property type="match status" value="1"/>
</dbReference>
<dbReference type="NCBIfam" id="NF012229">
    <property type="entry name" value="bla_class_B_core"/>
    <property type="match status" value="1"/>
</dbReference>
<feature type="signal peptide" evidence="1">
    <location>
        <begin position="1"/>
        <end position="21"/>
    </location>
</feature>
<dbReference type="PANTHER" id="PTHR42951">
    <property type="entry name" value="METALLO-BETA-LACTAMASE DOMAIN-CONTAINING"/>
    <property type="match status" value="1"/>
</dbReference>
<feature type="chain" id="PRO_5026173967" evidence="1">
    <location>
        <begin position="22"/>
        <end position="323"/>
    </location>
</feature>
<reference evidence="3 4" key="1">
    <citation type="submission" date="2020-04" db="EMBL/GenBank/DDBJ databases">
        <title>Genome sequence for Sphingorhabdus sp. strain M1.</title>
        <authorList>
            <person name="Park S.-J."/>
        </authorList>
    </citation>
    <scope>NUCLEOTIDE SEQUENCE [LARGE SCALE GENOMIC DNA]</scope>
    <source>
        <strain evidence="3 4">JK6</strain>
    </source>
</reference>
<dbReference type="EMBL" id="CP051217">
    <property type="protein sequence ID" value="QJB69981.1"/>
    <property type="molecule type" value="Genomic_DNA"/>
</dbReference>
<dbReference type="SMART" id="SM00849">
    <property type="entry name" value="Lactamase_B"/>
    <property type="match status" value="1"/>
</dbReference>
<evidence type="ECO:0000313" key="3">
    <source>
        <dbReference type="EMBL" id="QJB69981.1"/>
    </source>
</evidence>
<organism evidence="3 4">
    <name type="scientific">Parasphingorhabdus halotolerans</name>
    <dbReference type="NCBI Taxonomy" id="2725558"/>
    <lineage>
        <taxon>Bacteria</taxon>
        <taxon>Pseudomonadati</taxon>
        <taxon>Pseudomonadota</taxon>
        <taxon>Alphaproteobacteria</taxon>
        <taxon>Sphingomonadales</taxon>
        <taxon>Sphingomonadaceae</taxon>
        <taxon>Parasphingorhabdus</taxon>
    </lineage>
</organism>
<proteinExistence type="predicted"/>
<sequence length="323" mass="34863">MTISKRGLLAIGLCLASCTTAAPPVADTQPDTLSKIDTMIDSGELDMSGWQKNMPDWFASVEPFKVIGEDQGAVYFVGTKGLGMYFIPTKDGHIVIDGGMPGQGRYVADAITKLGYDPQDVKILLNSHAHLDHSGGLAELKTLTGAQLLASEGDRSALEGGFYLGSEKESYLNAPPVKVDAIIADGKTVSLGGVTLTAHITPGHSRGCTSWMMDVKQGSESFKTLFFCSASVAANRLIGPPQYEGIVEDYRKTFAITKDWQPDIFLSNHPEFFGMAGKQEKLDSGDPLAFVDRDGFPVFIAKMKSDFEAALQKQMLKHNAIMN</sequence>
<dbReference type="SUPFAM" id="SSF56281">
    <property type="entry name" value="Metallo-hydrolase/oxidoreductase"/>
    <property type="match status" value="1"/>
</dbReference>
<keyword evidence="1" id="KW-0732">Signal</keyword>
<dbReference type="KEGG" id="phao:HF685_12350"/>
<dbReference type="InterPro" id="IPR036866">
    <property type="entry name" value="RibonucZ/Hydroxyglut_hydro"/>
</dbReference>
<dbReference type="RefSeq" id="WP_168820249.1">
    <property type="nucleotide sequence ID" value="NZ_CP051217.1"/>
</dbReference>
<dbReference type="InterPro" id="IPR050855">
    <property type="entry name" value="NDM-1-like"/>
</dbReference>
<keyword evidence="4" id="KW-1185">Reference proteome</keyword>
<dbReference type="Pfam" id="PF00753">
    <property type="entry name" value="Lactamase_B"/>
    <property type="match status" value="1"/>
</dbReference>
<gene>
    <name evidence="3" type="primary">bla</name>
    <name evidence="3" type="ORF">HF685_12350</name>
</gene>
<protein>
    <submittedName>
        <fullName evidence="3">Subclass B3 metallo-beta-lactamase</fullName>
    </submittedName>
</protein>
<accession>A0A6H2DQE3</accession>
<dbReference type="InterPro" id="IPR001279">
    <property type="entry name" value="Metallo-B-lactamas"/>
</dbReference>
<evidence type="ECO:0000259" key="2">
    <source>
        <dbReference type="SMART" id="SM00849"/>
    </source>
</evidence>
<dbReference type="NCBIfam" id="NF033105">
    <property type="entry name" value="bla_subclass_B3"/>
    <property type="match status" value="1"/>
</dbReference>
<dbReference type="Proteomes" id="UP000501600">
    <property type="component" value="Chromosome"/>
</dbReference>